<organism evidence="5 6">
    <name type="scientific">Streptomyces bungoensis</name>
    <dbReference type="NCBI Taxonomy" id="285568"/>
    <lineage>
        <taxon>Bacteria</taxon>
        <taxon>Bacillati</taxon>
        <taxon>Actinomycetota</taxon>
        <taxon>Actinomycetes</taxon>
        <taxon>Kitasatosporales</taxon>
        <taxon>Streptomycetaceae</taxon>
        <taxon>Streptomyces</taxon>
    </lineage>
</organism>
<keyword evidence="6" id="KW-1185">Reference proteome</keyword>
<proteinExistence type="inferred from homology"/>
<dbReference type="PANTHER" id="PTHR47514">
    <property type="entry name" value="TRANSKETOLASE N-TERMINAL SECTION-RELATED"/>
    <property type="match status" value="1"/>
</dbReference>
<comment type="cofactor">
    <cofactor evidence="1">
        <name>thiamine diphosphate</name>
        <dbReference type="ChEBI" id="CHEBI:58937"/>
    </cofactor>
</comment>
<dbReference type="SUPFAM" id="SSF52518">
    <property type="entry name" value="Thiamin diphosphate-binding fold (THDP-binding)"/>
    <property type="match status" value="1"/>
</dbReference>
<dbReference type="GO" id="GO:0000287">
    <property type="term" value="F:magnesium ion binding"/>
    <property type="evidence" value="ECO:0007669"/>
    <property type="project" value="UniProtKB-ARBA"/>
</dbReference>
<dbReference type="Proteomes" id="UP000053024">
    <property type="component" value="Unassembled WGS sequence"/>
</dbReference>
<reference evidence="5 6" key="1">
    <citation type="submission" date="2015-10" db="EMBL/GenBank/DDBJ databases">
        <title>Draft genome sequence of Streptomyces bungoensis DSM 41781, type strain for the species Streptomyces bungoensis.</title>
        <authorList>
            <person name="Ruckert C."/>
            <person name="Winkler A."/>
            <person name="Kalinowski J."/>
            <person name="Kampfer P."/>
            <person name="Glaeser S."/>
        </authorList>
    </citation>
    <scope>NUCLEOTIDE SEQUENCE [LARGE SCALE GENOMIC DNA]</scope>
    <source>
        <strain evidence="5 6">DSM 41781</strain>
    </source>
</reference>
<gene>
    <name evidence="5" type="ORF">AQJ66_26125</name>
</gene>
<dbReference type="PANTHER" id="PTHR47514:SF1">
    <property type="entry name" value="TRANSKETOLASE N-TERMINAL SECTION-RELATED"/>
    <property type="match status" value="1"/>
</dbReference>
<name>A0A117RAU8_9ACTN</name>
<evidence type="ECO:0000313" key="6">
    <source>
        <dbReference type="Proteomes" id="UP000053024"/>
    </source>
</evidence>
<sequence>MTIATDDSRTHGYADLPRLMGMMTGDEKHGPAATSTLDVLWVLYDRVLRVTPERTRDPARDRFLLSKGHGPMAYYAVLAAKGFVPVGWLPGFGSYDSPLGHHPDRVLVPGAEIGSGSLGHGLPIAVGTALGLRAQGLHEPAVWVLTGDAELDEGSNHEAIAFAGPAGLERLHTVVVDNSSARHALPGGIAARFEAAGWHAVTVDGRDHEALYAAFTAPHPGRPLVVVARVEPKNA</sequence>
<dbReference type="EMBL" id="LMWX01000047">
    <property type="protein sequence ID" value="KUN80621.1"/>
    <property type="molecule type" value="Genomic_DNA"/>
</dbReference>
<evidence type="ECO:0000259" key="4">
    <source>
        <dbReference type="Pfam" id="PF00456"/>
    </source>
</evidence>
<dbReference type="RefSeq" id="WP_061926903.1">
    <property type="nucleotide sequence ID" value="NZ_JBEYBH010000002.1"/>
</dbReference>
<dbReference type="AlphaFoldDB" id="A0A117RAU8"/>
<dbReference type="InterPro" id="IPR005474">
    <property type="entry name" value="Transketolase_N"/>
</dbReference>
<comment type="similarity">
    <text evidence="2">Belongs to the transketolase family.</text>
</comment>
<dbReference type="STRING" id="285568.AQJ66_26125"/>
<dbReference type="Gene3D" id="3.40.50.970">
    <property type="match status" value="1"/>
</dbReference>
<accession>A0A117RAU8</accession>
<keyword evidence="3" id="KW-0786">Thiamine pyrophosphate</keyword>
<evidence type="ECO:0000256" key="2">
    <source>
        <dbReference type="ARBA" id="ARBA00007131"/>
    </source>
</evidence>
<evidence type="ECO:0000313" key="5">
    <source>
        <dbReference type="EMBL" id="KUN80621.1"/>
    </source>
</evidence>
<comment type="caution">
    <text evidence="5">The sequence shown here is derived from an EMBL/GenBank/DDBJ whole genome shotgun (WGS) entry which is preliminary data.</text>
</comment>
<protein>
    <submittedName>
        <fullName evidence="5">Transketolase</fullName>
    </submittedName>
</protein>
<dbReference type="Pfam" id="PF00456">
    <property type="entry name" value="Transketolase_N"/>
    <property type="match status" value="1"/>
</dbReference>
<dbReference type="InterPro" id="IPR029061">
    <property type="entry name" value="THDP-binding"/>
</dbReference>
<evidence type="ECO:0000256" key="1">
    <source>
        <dbReference type="ARBA" id="ARBA00001964"/>
    </source>
</evidence>
<dbReference type="OrthoDB" id="8732661at2"/>
<feature type="domain" description="Transketolase N-terminal" evidence="4">
    <location>
        <begin position="29"/>
        <end position="217"/>
    </location>
</feature>
<evidence type="ECO:0000256" key="3">
    <source>
        <dbReference type="ARBA" id="ARBA00023052"/>
    </source>
</evidence>